<dbReference type="EMBL" id="JBBEUB010000008">
    <property type="protein sequence ID" value="MEJ2904828.1"/>
    <property type="molecule type" value="Genomic_DNA"/>
</dbReference>
<organism evidence="1 2">
    <name type="scientific">Pedobacter panaciterrae</name>
    <dbReference type="NCBI Taxonomy" id="363849"/>
    <lineage>
        <taxon>Bacteria</taxon>
        <taxon>Pseudomonadati</taxon>
        <taxon>Bacteroidota</taxon>
        <taxon>Sphingobacteriia</taxon>
        <taxon>Sphingobacteriales</taxon>
        <taxon>Sphingobacteriaceae</taxon>
        <taxon>Pedobacter</taxon>
    </lineage>
</organism>
<name>A0ABU8NRF2_9SPHI</name>
<dbReference type="SUPFAM" id="SSF49464">
    <property type="entry name" value="Carboxypeptidase regulatory domain-like"/>
    <property type="match status" value="1"/>
</dbReference>
<dbReference type="RefSeq" id="WP_337717368.1">
    <property type="nucleotide sequence ID" value="NZ_JBBEUB010000008.1"/>
</dbReference>
<accession>A0ABU8NRF2</accession>
<dbReference type="Proteomes" id="UP001378956">
    <property type="component" value="Unassembled WGS sequence"/>
</dbReference>
<dbReference type="Gene3D" id="2.60.40.1120">
    <property type="entry name" value="Carboxypeptidase-like, regulatory domain"/>
    <property type="match status" value="1"/>
</dbReference>
<reference evidence="1 2" key="1">
    <citation type="submission" date="2024-03" db="EMBL/GenBank/DDBJ databases">
        <title>Sequence of Lycoming College Course Isolates.</title>
        <authorList>
            <person name="Plotts O."/>
            <person name="Newman J."/>
        </authorList>
    </citation>
    <scope>NUCLEOTIDE SEQUENCE [LARGE SCALE GENOMIC DNA]</scope>
    <source>
        <strain evidence="1 2">CJB-3</strain>
    </source>
</reference>
<proteinExistence type="predicted"/>
<protein>
    <submittedName>
        <fullName evidence="1">TonB-dependent receptor</fullName>
    </submittedName>
</protein>
<dbReference type="SUPFAM" id="SSF56935">
    <property type="entry name" value="Porins"/>
    <property type="match status" value="1"/>
</dbReference>
<keyword evidence="1" id="KW-0675">Receptor</keyword>
<gene>
    <name evidence="1" type="ORF">WAE58_20455</name>
</gene>
<dbReference type="InterPro" id="IPR008969">
    <property type="entry name" value="CarboxyPept-like_regulatory"/>
</dbReference>
<comment type="caution">
    <text evidence="1">The sequence shown here is derived from an EMBL/GenBank/DDBJ whole genome shotgun (WGS) entry which is preliminary data.</text>
</comment>
<sequence length="743" mass="82818">MKTNFATYIIIILLVSAFSFAFGQYRISGTVKSDKGNAIPLASVLLSPSNKGAKTDSTGKFSIEGLKGKQVLSVSSIGYKLFKKDISLDSSLYLDIVLKPDTRTLNEVTISAGSFEASDKAKGASLTAMDAFTVAGSMADLSLALRSLPGAQQVGDLDGLFVRGGTGDETKQFIDGTLLKNPNYPRVPGMQQYARVNPILFKGILFSTGGYSALYGQAMSSALILESNELPEKSSAYFAIFPPSSNAGIQQLSRNKKSSYGVTLRYSNATFYNSIVKQKPDYFRGPEYIEGDANFRIKTGKTGMLKFYTNWDISDVGMRNADIDSTALRSSYQVKGKSIYNNLSYKDYLTDKWQVDAGLVYSYNEDHTINGLLNIDGQPVNLEDDALNYKNAQKLIRSNFAQGRIVFTNTLSNNQALRFGAEHFYNRDRGFSNDSTLAIIDNLSAAFVEGDIYLAKNLAAKIGTRIEYSSLLNKAVVAPRASLAYRLKDGGQFNLAYGIFYQEPLNEILYRSTDLKFSRAAHYMLNYTKKANNRFLRIEAYRKQYNDLVKTIPVINNEGSGYAQGVELFFRDKKTIKNLDYWVTYTYLDTKRNYLNYPFALQPAFATPHTATIAIKQNFQDINTYVNVSYAIATGRPYYDIRYSADDNACKIFDQGKTKAYSVMNLQIAHLFSIFSSWKQRPVSGFSVGVNNILGTKQVFGYNYSLDGTNKVPITLPATRFFYAGIFMSFGIDRTSDFLDKNL</sequence>
<dbReference type="Pfam" id="PF13715">
    <property type="entry name" value="CarbopepD_reg_2"/>
    <property type="match status" value="1"/>
</dbReference>
<keyword evidence="2" id="KW-1185">Reference proteome</keyword>
<evidence type="ECO:0000313" key="1">
    <source>
        <dbReference type="EMBL" id="MEJ2904828.1"/>
    </source>
</evidence>
<evidence type="ECO:0000313" key="2">
    <source>
        <dbReference type="Proteomes" id="UP001378956"/>
    </source>
</evidence>